<feature type="domain" description="K Homology" evidence="4">
    <location>
        <begin position="204"/>
        <end position="277"/>
    </location>
</feature>
<name>A0A1D1YDH5_9ARAE</name>
<feature type="compositionally biased region" description="Polar residues" evidence="3">
    <location>
        <begin position="560"/>
        <end position="572"/>
    </location>
</feature>
<dbReference type="SUPFAM" id="SSF54791">
    <property type="entry name" value="Eukaryotic type KH-domain (KH-domain type I)"/>
    <property type="match status" value="2"/>
</dbReference>
<dbReference type="EMBL" id="GDJX01015237">
    <property type="protein sequence ID" value="JAT52699.1"/>
    <property type="molecule type" value="Transcribed_RNA"/>
</dbReference>
<dbReference type="InterPro" id="IPR036612">
    <property type="entry name" value="KH_dom_type_1_sf"/>
</dbReference>
<evidence type="ECO:0000256" key="1">
    <source>
        <dbReference type="ARBA" id="ARBA00022737"/>
    </source>
</evidence>
<feature type="compositionally biased region" description="Polar residues" evidence="3">
    <location>
        <begin position="779"/>
        <end position="788"/>
    </location>
</feature>
<keyword evidence="1" id="KW-0677">Repeat</keyword>
<feature type="compositionally biased region" description="Polar residues" evidence="3">
    <location>
        <begin position="675"/>
        <end position="702"/>
    </location>
</feature>
<feature type="compositionally biased region" description="Polar residues" evidence="3">
    <location>
        <begin position="374"/>
        <end position="385"/>
    </location>
</feature>
<feature type="domain" description="K Homology" evidence="4">
    <location>
        <begin position="298"/>
        <end position="372"/>
    </location>
</feature>
<feature type="compositionally biased region" description="Low complexity" evidence="3">
    <location>
        <begin position="605"/>
        <end position="624"/>
    </location>
</feature>
<feature type="compositionally biased region" description="Polar residues" evidence="3">
    <location>
        <begin position="734"/>
        <end position="750"/>
    </location>
</feature>
<organism evidence="5">
    <name type="scientific">Anthurium amnicola</name>
    <dbReference type="NCBI Taxonomy" id="1678845"/>
    <lineage>
        <taxon>Eukaryota</taxon>
        <taxon>Viridiplantae</taxon>
        <taxon>Streptophyta</taxon>
        <taxon>Embryophyta</taxon>
        <taxon>Tracheophyta</taxon>
        <taxon>Spermatophyta</taxon>
        <taxon>Magnoliopsida</taxon>
        <taxon>Liliopsida</taxon>
        <taxon>Araceae</taxon>
        <taxon>Pothoideae</taxon>
        <taxon>Potheae</taxon>
        <taxon>Anthurium</taxon>
    </lineage>
</organism>
<dbReference type="InterPro" id="IPR004087">
    <property type="entry name" value="KH_dom"/>
</dbReference>
<evidence type="ECO:0000256" key="3">
    <source>
        <dbReference type="SAM" id="MobiDB-lite"/>
    </source>
</evidence>
<dbReference type="Gene3D" id="3.30.1370.10">
    <property type="entry name" value="K Homology domain, type 1"/>
    <property type="match status" value="2"/>
</dbReference>
<dbReference type="SMART" id="SM00322">
    <property type="entry name" value="KH"/>
    <property type="match status" value="2"/>
</dbReference>
<proteinExistence type="predicted"/>
<feature type="region of interest" description="Disordered" evidence="3">
    <location>
        <begin position="1"/>
        <end position="168"/>
    </location>
</feature>
<evidence type="ECO:0000259" key="4">
    <source>
        <dbReference type="SMART" id="SM00322"/>
    </source>
</evidence>
<dbReference type="GO" id="GO:0003723">
    <property type="term" value="F:RNA binding"/>
    <property type="evidence" value="ECO:0007669"/>
    <property type="project" value="UniProtKB-UniRule"/>
</dbReference>
<feature type="compositionally biased region" description="Low complexity" evidence="3">
    <location>
        <begin position="14"/>
        <end position="51"/>
    </location>
</feature>
<protein>
    <submittedName>
        <fullName evidence="5">Far upstream element-binding protein 2</fullName>
    </submittedName>
</protein>
<dbReference type="CDD" id="cd00105">
    <property type="entry name" value="KH-I"/>
    <property type="match status" value="2"/>
</dbReference>
<keyword evidence="2" id="KW-0694">RNA-binding</keyword>
<feature type="compositionally biased region" description="Low complexity" evidence="3">
    <location>
        <begin position="647"/>
        <end position="660"/>
    </location>
</feature>
<feature type="compositionally biased region" description="Acidic residues" evidence="3">
    <location>
        <begin position="109"/>
        <end position="121"/>
    </location>
</feature>
<evidence type="ECO:0000313" key="5">
    <source>
        <dbReference type="EMBL" id="JAT52699.1"/>
    </source>
</evidence>
<evidence type="ECO:0000256" key="2">
    <source>
        <dbReference type="PROSITE-ProRule" id="PRU00117"/>
    </source>
</evidence>
<dbReference type="PROSITE" id="PS50084">
    <property type="entry name" value="KH_TYPE_1"/>
    <property type="match status" value="2"/>
</dbReference>
<feature type="compositionally biased region" description="Low complexity" evidence="3">
    <location>
        <begin position="80"/>
        <end position="101"/>
    </location>
</feature>
<dbReference type="AlphaFoldDB" id="A0A1D1YDH5"/>
<feature type="region of interest" description="Disordered" evidence="3">
    <location>
        <begin position="465"/>
        <end position="788"/>
    </location>
</feature>
<feature type="compositionally biased region" description="Polar residues" evidence="3">
    <location>
        <begin position="536"/>
        <end position="552"/>
    </location>
</feature>
<dbReference type="PANTHER" id="PTHR10288">
    <property type="entry name" value="KH DOMAIN CONTAINING RNA BINDING PROTEIN"/>
    <property type="match status" value="1"/>
</dbReference>
<sequence length="788" mass="81686">MAEAEPTTAPPEAVPGEPTSPGAVAAEPAPEAVAAPAEPAPESAEPEPVAEGTDGPPQEETLAPVPDHKRKHEELETEAAEGPGETEAVAAVEAAAAAVAAETEHAEGEDGVQDGVTEAEELTAVATDGAATGDAKRQRLDGETDASEGAQHMAPSEMPIGNGQIPSAENLQPTLVDKLQENASTVPQQSTIPSGGQDITLDGLPVFRKIEVPNNKVGVLIGKAGETIRFLQFNSGAKIQITRDVDSDPHSSSRPVELTGTIENINKAEQLIKDVIAEADAGGSPSLVARGFGASQHGAEQLQIQVPNEKVGMIIGKGGETIKSLQARSGARIQLIPQHLPEGDISKERTVRITGNKEQIEAATELIKEVMSQVPTRSSMVSGGHTQRMYRPRGPTSQWGPRAMPPGQPMTGYGYQQRGSYHSQATQHPPSPYGGYVQQPAPRGSFGTGWDQRAAAPIQASSQMGGYDNYGQGGHLSDVQTSAPGPVSTVAGTSAGPVNYYGQSQAPSYGQPPPYQQSTPGQTYGHGYDEVRYDNQAPNQQVYGQPPVSSQAGVYPHPSATPQAGYAQQQPYNNPPYGGAASQGMPQSYGPPRPSQPGDTMYQASTPYGPTGPTQQQPYPYGSSTPSQQAPGYAQPFGQTSSGTADGYAQYPQQGGQAAPMYAQGTQPAPAYAQGAQSGGYSQHPSSQPSYGEQPVASNATYGYQGGPTADPAYSNNLAASGYGIPSSAGGQAGYTQQSSNPSGYEQSVPPQAGYGNAPGGAPVGYAKSLSPQPGYGQYDSSQMYAQH</sequence>
<feature type="compositionally biased region" description="Low complexity" evidence="3">
    <location>
        <begin position="123"/>
        <end position="133"/>
    </location>
</feature>
<dbReference type="InterPro" id="IPR004088">
    <property type="entry name" value="KH_dom_type_1"/>
</dbReference>
<accession>A0A1D1YDH5</accession>
<dbReference type="Pfam" id="PF00013">
    <property type="entry name" value="KH_1"/>
    <property type="match status" value="2"/>
</dbReference>
<reference evidence="5" key="1">
    <citation type="submission" date="2015-07" db="EMBL/GenBank/DDBJ databases">
        <title>Transcriptome Assembly of Anthurium amnicola.</title>
        <authorList>
            <person name="Suzuki J."/>
        </authorList>
    </citation>
    <scope>NUCLEOTIDE SEQUENCE</scope>
</reference>
<gene>
    <name evidence="5" type="primary">Khsrp_2</name>
    <name evidence="5" type="ORF">g.122651</name>
</gene>
<feature type="region of interest" description="Disordered" evidence="3">
    <location>
        <begin position="374"/>
        <end position="402"/>
    </location>
</feature>